<dbReference type="FunCoup" id="G0N3G4">
    <property type="interactions" value="1212"/>
</dbReference>
<protein>
    <recommendedName>
        <fullName evidence="1">F-box domain-containing protein</fullName>
    </recommendedName>
</protein>
<dbReference type="PANTHER" id="PTHR22899">
    <property type="entry name" value="CYCLIN-RELATED F-BOX FAMILY"/>
    <property type="match status" value="1"/>
</dbReference>
<name>G0N3G4_CAEBE</name>
<dbReference type="HOGENOM" id="CLU_028840_1_3_1"/>
<dbReference type="AlphaFoldDB" id="G0N3G4"/>
<accession>G0N3G4</accession>
<evidence type="ECO:0000259" key="1">
    <source>
        <dbReference type="PROSITE" id="PS50181"/>
    </source>
</evidence>
<dbReference type="eggNOG" id="ENOG502TKA0">
    <property type="taxonomic scope" value="Eukaryota"/>
</dbReference>
<dbReference type="EMBL" id="GL379834">
    <property type="protein sequence ID" value="EGT51612.1"/>
    <property type="molecule type" value="Genomic_DNA"/>
</dbReference>
<evidence type="ECO:0000313" key="2">
    <source>
        <dbReference type="EMBL" id="EGT51612.1"/>
    </source>
</evidence>
<sequence length="326" mass="37273">MRYSVPTFPLLRLPSEASKNALQYCIVPELVLLSTLSNRAKRLVKSARRKASCIEINLHSGCKVVFGGECIICFGRIEQGESDIESLTPCTLRMRSEMKFFGDDTDLTLTGFGVREWCEHFMFTFNQPLVGVFFGFRNNRMYTLESVCKTLKGFSIGQLFVFENPCEVLRHFPVMSSLYMNKTGLEPELQGEDLNFIKKVLLGNITRVLIGRVIPMDLNTLLMMNSPNITSYHPSLADKELNTFLKLWLKGANQNLEQLSLRYSSNFNLGRTFNTSVILKGFKHELLIEEGRIFPRSTYHIRKNDGTMGIVFLDVNEFSLEVEPFQ</sequence>
<dbReference type="Proteomes" id="UP000008068">
    <property type="component" value="Unassembled WGS sequence"/>
</dbReference>
<dbReference type="InterPro" id="IPR012885">
    <property type="entry name" value="F-box_Sdz-33"/>
</dbReference>
<dbReference type="STRING" id="135651.G0N3G4"/>
<proteinExistence type="predicted"/>
<dbReference type="Pfam" id="PF07735">
    <property type="entry name" value="FBA_2"/>
    <property type="match status" value="1"/>
</dbReference>
<reference evidence="3" key="1">
    <citation type="submission" date="2011-07" db="EMBL/GenBank/DDBJ databases">
        <authorList>
            <consortium name="Caenorhabditis brenneri Sequencing and Analysis Consortium"/>
            <person name="Wilson R.K."/>
        </authorList>
    </citation>
    <scope>NUCLEOTIDE SEQUENCE [LARGE SCALE GENOMIC DNA]</scope>
    <source>
        <strain evidence="3">PB2801</strain>
    </source>
</reference>
<dbReference type="PROSITE" id="PS50181">
    <property type="entry name" value="FBOX"/>
    <property type="match status" value="1"/>
</dbReference>
<dbReference type="InterPro" id="IPR001810">
    <property type="entry name" value="F-box_dom"/>
</dbReference>
<gene>
    <name evidence="2" type="ORF">CAEBREN_02649</name>
</gene>
<evidence type="ECO:0000313" key="3">
    <source>
        <dbReference type="Proteomes" id="UP000008068"/>
    </source>
</evidence>
<dbReference type="OrthoDB" id="5876939at2759"/>
<organism evidence="3">
    <name type="scientific">Caenorhabditis brenneri</name>
    <name type="common">Nematode worm</name>
    <dbReference type="NCBI Taxonomy" id="135651"/>
    <lineage>
        <taxon>Eukaryota</taxon>
        <taxon>Metazoa</taxon>
        <taxon>Ecdysozoa</taxon>
        <taxon>Nematoda</taxon>
        <taxon>Chromadorea</taxon>
        <taxon>Rhabditida</taxon>
        <taxon>Rhabditina</taxon>
        <taxon>Rhabditomorpha</taxon>
        <taxon>Rhabditoidea</taxon>
        <taxon>Rhabditidae</taxon>
        <taxon>Peloderinae</taxon>
        <taxon>Caenorhabditis</taxon>
    </lineage>
</organism>
<keyword evidence="3" id="KW-1185">Reference proteome</keyword>
<feature type="domain" description="F-box" evidence="1">
    <location>
        <begin position="7"/>
        <end position="46"/>
    </location>
</feature>
<dbReference type="InParanoid" id="G0N3G4"/>
<dbReference type="InterPro" id="IPR053222">
    <property type="entry name" value="Zygotic_Embryogenesis-Asso"/>
</dbReference>
<dbReference type="PANTHER" id="PTHR22899:SF0">
    <property type="entry name" value="F-BOX ASSOCIATED DOMAIN-CONTAINING PROTEIN-RELATED"/>
    <property type="match status" value="1"/>
</dbReference>